<name>A0A0F9RNE0_9ZZZZ</name>
<reference evidence="1" key="1">
    <citation type="journal article" date="2015" name="Nature">
        <title>Complex archaea that bridge the gap between prokaryotes and eukaryotes.</title>
        <authorList>
            <person name="Spang A."/>
            <person name="Saw J.H."/>
            <person name="Jorgensen S.L."/>
            <person name="Zaremba-Niedzwiedzka K."/>
            <person name="Martijn J."/>
            <person name="Lind A.E."/>
            <person name="van Eijk R."/>
            <person name="Schleper C."/>
            <person name="Guy L."/>
            <person name="Ettema T.J."/>
        </authorList>
    </citation>
    <scope>NUCLEOTIDE SEQUENCE</scope>
</reference>
<protein>
    <submittedName>
        <fullName evidence="1">Uncharacterized protein</fullName>
    </submittedName>
</protein>
<dbReference type="EMBL" id="LAZR01001069">
    <property type="protein sequence ID" value="KKN51307.1"/>
    <property type="molecule type" value="Genomic_DNA"/>
</dbReference>
<organism evidence="1">
    <name type="scientific">marine sediment metagenome</name>
    <dbReference type="NCBI Taxonomy" id="412755"/>
    <lineage>
        <taxon>unclassified sequences</taxon>
        <taxon>metagenomes</taxon>
        <taxon>ecological metagenomes</taxon>
    </lineage>
</organism>
<evidence type="ECO:0000313" key="1">
    <source>
        <dbReference type="EMBL" id="KKN51307.1"/>
    </source>
</evidence>
<accession>A0A0F9RNE0</accession>
<sequence length="74" mass="9111">MKWCKHCETNKPEKSFKDREDGWGLYDWCNICRWSEGRDRLTRRQQKFITKTQFFFLRDEPCQIPVIQTPLLVK</sequence>
<gene>
    <name evidence="1" type="ORF">LCGC14_0624150</name>
</gene>
<comment type="caution">
    <text evidence="1">The sequence shown here is derived from an EMBL/GenBank/DDBJ whole genome shotgun (WGS) entry which is preliminary data.</text>
</comment>
<proteinExistence type="predicted"/>
<dbReference type="AlphaFoldDB" id="A0A0F9RNE0"/>